<accession>A0A1S2Q5K7</accession>
<gene>
    <name evidence="2" type="ORF">BIV23_26825</name>
</gene>
<dbReference type="OrthoDB" id="4292806at2"/>
<feature type="region of interest" description="Disordered" evidence="1">
    <location>
        <begin position="54"/>
        <end position="103"/>
    </location>
</feature>
<dbReference type="RefSeq" id="WP_071383537.1">
    <property type="nucleotide sequence ID" value="NZ_MLYO01000046.1"/>
</dbReference>
<evidence type="ECO:0000256" key="1">
    <source>
        <dbReference type="SAM" id="MobiDB-lite"/>
    </source>
</evidence>
<proteinExistence type="predicted"/>
<feature type="compositionally biased region" description="Basic and acidic residues" evidence="1">
    <location>
        <begin position="55"/>
        <end position="77"/>
    </location>
</feature>
<organism evidence="2 3">
    <name type="scientific">Streptomyces monashensis</name>
    <dbReference type="NCBI Taxonomy" id="1678012"/>
    <lineage>
        <taxon>Bacteria</taxon>
        <taxon>Bacillati</taxon>
        <taxon>Actinomycetota</taxon>
        <taxon>Actinomycetes</taxon>
        <taxon>Kitasatosporales</taxon>
        <taxon>Streptomycetaceae</taxon>
        <taxon>Streptomyces</taxon>
    </lineage>
</organism>
<sequence>MTERNTRPARHITQLERRLSEVLGREAWRASGLGAPGDIDALQQKLTQLEQQFADLKDRPTERDEDLEAARATHREPMTQLNSGSRHNAHLGKNDSRAADGRE</sequence>
<comment type="caution">
    <text evidence="2">The sequence shown here is derived from an EMBL/GenBank/DDBJ whole genome shotgun (WGS) entry which is preliminary data.</text>
</comment>
<dbReference type="AlphaFoldDB" id="A0A1S2Q5K7"/>
<protein>
    <submittedName>
        <fullName evidence="2">Uncharacterized protein</fullName>
    </submittedName>
</protein>
<reference evidence="2 3" key="1">
    <citation type="submission" date="2016-10" db="EMBL/GenBank/DDBJ databases">
        <title>Genome sequence of Streptomyces sp. MUSC 1.</title>
        <authorList>
            <person name="Lee L.-H."/>
            <person name="Ser H.-L."/>
            <person name="Law J.W.-F."/>
        </authorList>
    </citation>
    <scope>NUCLEOTIDE SEQUENCE [LARGE SCALE GENOMIC DNA]</scope>
    <source>
        <strain evidence="2 3">MUSC 1</strain>
    </source>
</reference>
<dbReference type="EMBL" id="MLYO01000046">
    <property type="protein sequence ID" value="OIK01033.1"/>
    <property type="molecule type" value="Genomic_DNA"/>
</dbReference>
<dbReference type="Proteomes" id="UP000179642">
    <property type="component" value="Unassembled WGS sequence"/>
</dbReference>
<name>A0A1S2Q5K7_9ACTN</name>
<feature type="compositionally biased region" description="Basic and acidic residues" evidence="1">
    <location>
        <begin position="92"/>
        <end position="103"/>
    </location>
</feature>
<keyword evidence="3" id="KW-1185">Reference proteome</keyword>
<evidence type="ECO:0000313" key="2">
    <source>
        <dbReference type="EMBL" id="OIK01033.1"/>
    </source>
</evidence>
<evidence type="ECO:0000313" key="3">
    <source>
        <dbReference type="Proteomes" id="UP000179642"/>
    </source>
</evidence>